<evidence type="ECO:0000313" key="4">
    <source>
        <dbReference type="Proteomes" id="UP000594903"/>
    </source>
</evidence>
<dbReference type="OrthoDB" id="9962232at2"/>
<evidence type="ECO:0000313" key="3">
    <source>
        <dbReference type="Proteomes" id="UP000254603"/>
    </source>
</evidence>
<organism evidence="2 3">
    <name type="scientific">Oligella ureolytica</name>
    <dbReference type="NCBI Taxonomy" id="90244"/>
    <lineage>
        <taxon>Bacteria</taxon>
        <taxon>Pseudomonadati</taxon>
        <taxon>Pseudomonadota</taxon>
        <taxon>Betaproteobacteria</taxon>
        <taxon>Burkholderiales</taxon>
        <taxon>Alcaligenaceae</taxon>
        <taxon>Oligella</taxon>
    </lineage>
</organism>
<dbReference type="EMBL" id="UGSB01000001">
    <property type="protein sequence ID" value="SUA57961.1"/>
    <property type="molecule type" value="Genomic_DNA"/>
</dbReference>
<evidence type="ECO:0000313" key="2">
    <source>
        <dbReference type="EMBL" id="SUA57961.1"/>
    </source>
</evidence>
<name>A0A378XI77_9BURK</name>
<dbReference type="RefSeq" id="WP_018573384.1">
    <property type="nucleotide sequence ID" value="NZ_CP065725.1"/>
</dbReference>
<gene>
    <name evidence="1" type="ORF">I6G29_12485</name>
    <name evidence="2" type="ORF">NCTC11997_02571</name>
</gene>
<evidence type="ECO:0000313" key="1">
    <source>
        <dbReference type="EMBL" id="QPT39910.1"/>
    </source>
</evidence>
<reference evidence="1 4" key="2">
    <citation type="submission" date="2020-12" db="EMBL/GenBank/DDBJ databases">
        <title>FDA dAtabase for Regulatory Grade micrObial Sequences (FDA-ARGOS): Supporting development and validation of Infectious Disease Dx tests.</title>
        <authorList>
            <person name="Sproer C."/>
            <person name="Gronow S."/>
            <person name="Severitt S."/>
            <person name="Schroder I."/>
            <person name="Tallon L."/>
            <person name="Sadzewicz L."/>
            <person name="Zhao X."/>
            <person name="Boylan J."/>
            <person name="Ott S."/>
            <person name="Bowen H."/>
            <person name="Vavikolanu K."/>
            <person name="Mehta A."/>
            <person name="Aluvathingal J."/>
            <person name="Nadendla S."/>
            <person name="Lowell S."/>
            <person name="Myers T."/>
            <person name="Yan Y."/>
            <person name="Sichtig H."/>
        </authorList>
    </citation>
    <scope>NUCLEOTIDE SEQUENCE [LARGE SCALE GENOMIC DNA]</scope>
    <source>
        <strain evidence="1 4">FDAARGOS_872</strain>
    </source>
</reference>
<reference evidence="2 3" key="1">
    <citation type="submission" date="2018-06" db="EMBL/GenBank/DDBJ databases">
        <authorList>
            <consortium name="Pathogen Informatics"/>
            <person name="Doyle S."/>
        </authorList>
    </citation>
    <scope>NUCLEOTIDE SEQUENCE [LARGE SCALE GENOMIC DNA]</scope>
    <source>
        <strain evidence="2 3">NCTC11997</strain>
    </source>
</reference>
<dbReference type="AlphaFoldDB" id="A0A378XI77"/>
<accession>A0A378XI77</accession>
<dbReference type="Proteomes" id="UP000594903">
    <property type="component" value="Chromosome"/>
</dbReference>
<dbReference type="Proteomes" id="UP000254603">
    <property type="component" value="Unassembled WGS sequence"/>
</dbReference>
<proteinExistence type="predicted"/>
<dbReference type="EMBL" id="CP065725">
    <property type="protein sequence ID" value="QPT39910.1"/>
    <property type="molecule type" value="Genomic_DNA"/>
</dbReference>
<keyword evidence="4" id="KW-1185">Reference proteome</keyword>
<protein>
    <submittedName>
        <fullName evidence="2">Uncharacterized protein</fullName>
    </submittedName>
</protein>
<sequence>MKAAFLILSAVNQHPTNTTNTLAQLQHQLKTLSHRFEQSPNALIEYSETALSEEQKQQLLPHTDLLAEFRPNDLLIKLKAERQATNNPIDSTSYHELLKIVALNWFLQNAHGSGLFKDINYVIVIESGTNMNLDFIEFLNKPEKIKGKFFFKKALPNPAQSDKSHALMHYPTDLWAYSAGLTDELIDNIIDASENAYNQLADINTDNGPVGLGYELFKTINLSKVHFLI</sequence>